<evidence type="ECO:0000256" key="1">
    <source>
        <dbReference type="SAM" id="Phobius"/>
    </source>
</evidence>
<proteinExistence type="predicted"/>
<keyword evidence="1" id="KW-1133">Transmembrane helix</keyword>
<evidence type="ECO:0000313" key="2">
    <source>
        <dbReference type="EMBL" id="VED67411.1"/>
    </source>
</evidence>
<accession>A0A3S4L101</accession>
<evidence type="ECO:0000313" key="3">
    <source>
        <dbReference type="Proteomes" id="UP000270025"/>
    </source>
</evidence>
<keyword evidence="3" id="KW-1185">Reference proteome</keyword>
<dbReference type="EMBL" id="LR134266">
    <property type="protein sequence ID" value="VED67411.1"/>
    <property type="molecule type" value="Genomic_DNA"/>
</dbReference>
<dbReference type="Proteomes" id="UP000270025">
    <property type="component" value="Chromosome"/>
</dbReference>
<organism evidence="2 3">
    <name type="scientific">Streptococcus viridans</name>
    <dbReference type="NCBI Taxonomy" id="78535"/>
    <lineage>
        <taxon>Bacteria</taxon>
        <taxon>Bacillati</taxon>
        <taxon>Bacillota</taxon>
        <taxon>Bacilli</taxon>
        <taxon>Lactobacillales</taxon>
        <taxon>Streptococcaceae</taxon>
        <taxon>Streptococcus</taxon>
    </lineage>
</organism>
<name>A0A3S4L101_9STRE</name>
<feature type="transmembrane region" description="Helical" evidence="1">
    <location>
        <begin position="6"/>
        <end position="32"/>
    </location>
</feature>
<gene>
    <name evidence="2" type="ORF">NCTC3166_01234</name>
</gene>
<protein>
    <submittedName>
        <fullName evidence="2">Uncharacterized protein</fullName>
    </submittedName>
</protein>
<reference evidence="2 3" key="1">
    <citation type="submission" date="2018-12" db="EMBL/GenBank/DDBJ databases">
        <authorList>
            <consortium name="Pathogen Informatics"/>
        </authorList>
    </citation>
    <scope>NUCLEOTIDE SEQUENCE [LARGE SCALE GENOMIC DNA]</scope>
    <source>
        <strain evidence="2 3">NCTC3166</strain>
    </source>
</reference>
<dbReference type="AlphaFoldDB" id="A0A3S4L101"/>
<keyword evidence="1" id="KW-0812">Transmembrane</keyword>
<dbReference type="KEGG" id="svf:NCTC3166_01234"/>
<keyword evidence="1" id="KW-0472">Membrane</keyword>
<sequence>MVSGLIYFITFLYISTVWIAGSENGSGTIMFFD</sequence>